<evidence type="ECO:0000256" key="5">
    <source>
        <dbReference type="SAM" id="SignalP"/>
    </source>
</evidence>
<comment type="caution">
    <text evidence="7">The sequence shown here is derived from an EMBL/GenBank/DDBJ whole genome shotgun (WGS) entry which is preliminary data.</text>
</comment>
<evidence type="ECO:0000313" key="8">
    <source>
        <dbReference type="Proteomes" id="UP000005709"/>
    </source>
</evidence>
<reference evidence="7 8" key="1">
    <citation type="submission" date="2009-07" db="EMBL/GenBank/DDBJ databases">
        <authorList>
            <person name="Madupu R."/>
            <person name="Sebastian Y."/>
            <person name="Durkin A.S."/>
            <person name="Torralba M."/>
            <person name="Methe B."/>
            <person name="Sutton G.G."/>
            <person name="Strausberg R.L."/>
            <person name="Nelson K.E."/>
        </authorList>
    </citation>
    <scope>NUCLEOTIDE SEQUENCE [LARGE SCALE GENOMIC DNA]</scope>
    <source>
        <strain evidence="7 8">RM3268</strain>
    </source>
</reference>
<evidence type="ECO:0000259" key="6">
    <source>
        <dbReference type="PROSITE" id="PS51007"/>
    </source>
</evidence>
<dbReference type="Pfam" id="PF00034">
    <property type="entry name" value="Cytochrom_C"/>
    <property type="match status" value="1"/>
</dbReference>
<keyword evidence="8" id="KW-1185">Reference proteome</keyword>
<protein>
    <submittedName>
        <fullName evidence="7">Cytochrome C</fullName>
    </submittedName>
</protein>
<dbReference type="OrthoDB" id="5340148at2"/>
<dbReference type="SUPFAM" id="SSF46626">
    <property type="entry name" value="Cytochrome c"/>
    <property type="match status" value="1"/>
</dbReference>
<keyword evidence="1 4" id="KW-0349">Heme</keyword>
<dbReference type="eggNOG" id="COG2863">
    <property type="taxonomic scope" value="Bacteria"/>
</dbReference>
<sequence length="106" mass="10933">MKKVLIACAALAAFSSSVFAADGATLYKKCVACHGANAEKPYLGGKVPALNTLSKEDIIASLKGYKDGTLGEGKGKFGMMGVMKGQAASLNDESIEALADFIVSKK</sequence>
<accession>C8PJF8</accession>
<evidence type="ECO:0000313" key="7">
    <source>
        <dbReference type="EMBL" id="EEV17063.1"/>
    </source>
</evidence>
<keyword evidence="3 4" id="KW-0408">Iron</keyword>
<proteinExistence type="predicted"/>
<dbReference type="PROSITE" id="PS51007">
    <property type="entry name" value="CYTC"/>
    <property type="match status" value="1"/>
</dbReference>
<keyword evidence="5" id="KW-0732">Signal</keyword>
<dbReference type="GO" id="GO:0046872">
    <property type="term" value="F:metal ion binding"/>
    <property type="evidence" value="ECO:0007669"/>
    <property type="project" value="UniProtKB-KW"/>
</dbReference>
<dbReference type="GO" id="GO:0020037">
    <property type="term" value="F:heme binding"/>
    <property type="evidence" value="ECO:0007669"/>
    <property type="project" value="InterPro"/>
</dbReference>
<dbReference type="STRING" id="824.CGRAC_0835"/>
<evidence type="ECO:0000256" key="3">
    <source>
        <dbReference type="ARBA" id="ARBA00023004"/>
    </source>
</evidence>
<dbReference type="RefSeq" id="WP_005872020.1">
    <property type="nucleotide sequence ID" value="NZ_ACYG01000027.1"/>
</dbReference>
<dbReference type="AlphaFoldDB" id="C8PJF8"/>
<name>C8PJF8_9BACT</name>
<evidence type="ECO:0000256" key="4">
    <source>
        <dbReference type="PROSITE-ProRule" id="PRU00433"/>
    </source>
</evidence>
<keyword evidence="2 4" id="KW-0479">Metal-binding</keyword>
<dbReference type="InterPro" id="IPR036909">
    <property type="entry name" value="Cyt_c-like_dom_sf"/>
</dbReference>
<dbReference type="Gene3D" id="1.10.760.10">
    <property type="entry name" value="Cytochrome c-like domain"/>
    <property type="match status" value="1"/>
</dbReference>
<evidence type="ECO:0000256" key="1">
    <source>
        <dbReference type="ARBA" id="ARBA00022617"/>
    </source>
</evidence>
<feature type="signal peptide" evidence="5">
    <location>
        <begin position="1"/>
        <end position="20"/>
    </location>
</feature>
<feature type="domain" description="Cytochrome c" evidence="6">
    <location>
        <begin position="18"/>
        <end position="106"/>
    </location>
</feature>
<feature type="chain" id="PRO_5002991132" evidence="5">
    <location>
        <begin position="21"/>
        <end position="106"/>
    </location>
</feature>
<evidence type="ECO:0000256" key="2">
    <source>
        <dbReference type="ARBA" id="ARBA00022723"/>
    </source>
</evidence>
<dbReference type="EMBL" id="ACYG01000027">
    <property type="protein sequence ID" value="EEV17063.1"/>
    <property type="molecule type" value="Genomic_DNA"/>
</dbReference>
<organism evidence="7 8">
    <name type="scientific">Campylobacter gracilis RM3268</name>
    <dbReference type="NCBI Taxonomy" id="553220"/>
    <lineage>
        <taxon>Bacteria</taxon>
        <taxon>Pseudomonadati</taxon>
        <taxon>Campylobacterota</taxon>
        <taxon>Epsilonproteobacteria</taxon>
        <taxon>Campylobacterales</taxon>
        <taxon>Campylobacteraceae</taxon>
        <taxon>Campylobacter</taxon>
    </lineage>
</organism>
<dbReference type="Proteomes" id="UP000005709">
    <property type="component" value="Unassembled WGS sequence"/>
</dbReference>
<dbReference type="InterPro" id="IPR009056">
    <property type="entry name" value="Cyt_c-like_dom"/>
</dbReference>
<dbReference type="GO" id="GO:0009055">
    <property type="term" value="F:electron transfer activity"/>
    <property type="evidence" value="ECO:0007669"/>
    <property type="project" value="InterPro"/>
</dbReference>
<gene>
    <name evidence="7" type="ORF">CAMGR0001_1357</name>
</gene>